<evidence type="ECO:0000256" key="1">
    <source>
        <dbReference type="ARBA" id="ARBA00004844"/>
    </source>
</evidence>
<dbReference type="CDD" id="cd01421">
    <property type="entry name" value="IMPCH"/>
    <property type="match status" value="1"/>
</dbReference>
<dbReference type="GO" id="GO:0003937">
    <property type="term" value="F:IMP cyclohydrolase activity"/>
    <property type="evidence" value="ECO:0007669"/>
    <property type="project" value="UniProtKB-UniRule"/>
</dbReference>
<dbReference type="InterPro" id="IPR024051">
    <property type="entry name" value="AICAR_Tfase_dup_dom_sf"/>
</dbReference>
<keyword evidence="5 10" id="KW-0658">Purine biosynthesis</keyword>
<organism evidence="12 13">
    <name type="scientific">Legionella israelensis</name>
    <dbReference type="NCBI Taxonomy" id="454"/>
    <lineage>
        <taxon>Bacteria</taxon>
        <taxon>Pseudomonadati</taxon>
        <taxon>Pseudomonadota</taxon>
        <taxon>Gammaproteobacteria</taxon>
        <taxon>Legionellales</taxon>
        <taxon>Legionellaceae</taxon>
        <taxon>Legionella</taxon>
    </lineage>
</organism>
<sequence length="529" mass="57891">MAKKTTIPFCPKRALISVSDKKNIVKLAKQLQEQDIEIIATGNTAALLRKKGLSVTEVSDYTGFPEILDGRVKTLHPAIHAGILARGSQDSEILAQHGLQAIDLVIVNLYPFEQVISNPNCNFNRAIENIDIGGPTMIRSAAKNHAHTYVIVSPEDYKELMKYLHSQKVPANWAFHLAKKAFAHTAAYDAAISNYLGTLDEHYKPSNFPSIMTRQFIKKETDLRYGENPHQQAIFYTDKNSPPGSLAGAELLQGKELSYNNLLDADAALNCVKSFSRDKATCVIVKHANPCGIATSNDTINAYLRAFQADSSSAFGGIIAFNQTLTADTAAAILDKQFVEVIIAPEIHPEALAVFKQKDKIRVLQTGSFPQNQEFCLDLRQVSGGLLVQEHDALDISLNELQTVTLKRPTDSQLKDLLFAWQAVKHVKSNAIVYAKSLTTIGIGAGQSSRVMSARIGLWQAEQFGFDTEGAVMASDAFIPFPDTLELAANAGISAVIQPGGSIRDKEIIEFANANDIAMVFTGIRHFKH</sequence>
<dbReference type="PANTHER" id="PTHR11692:SF0">
    <property type="entry name" value="BIFUNCTIONAL PURINE BIOSYNTHESIS PROTEIN ATIC"/>
    <property type="match status" value="1"/>
</dbReference>
<comment type="pathway">
    <text evidence="2 10">Purine metabolism; IMP biosynthesis via de novo pathway; 5-formamido-1-(5-phospho-D-ribosyl)imidazole-4-carboxamide from 5-amino-1-(5-phospho-D-ribosyl)imidazole-4-carboxamide (10-formyl THF route): step 1/1.</text>
</comment>
<keyword evidence="6 10" id="KW-0378">Hydrolase</keyword>
<dbReference type="Pfam" id="PF01808">
    <property type="entry name" value="AICARFT_IMPCHas"/>
    <property type="match status" value="1"/>
</dbReference>
<evidence type="ECO:0000256" key="3">
    <source>
        <dbReference type="ARBA" id="ARBA00007667"/>
    </source>
</evidence>
<dbReference type="FunFam" id="3.40.140.20:FF:000001">
    <property type="entry name" value="Bifunctional purine biosynthesis protein PurH"/>
    <property type="match status" value="1"/>
</dbReference>
<dbReference type="Proteomes" id="UP000295517">
    <property type="component" value="Chromosome"/>
</dbReference>
<dbReference type="PIRSF" id="PIRSF000414">
    <property type="entry name" value="AICARFT_IMPCHas"/>
    <property type="match status" value="1"/>
</dbReference>
<reference evidence="12 13" key="1">
    <citation type="submission" date="2019-03" db="EMBL/GenBank/DDBJ databases">
        <title>Diverse conjugative elements silence natural transformation in Legionella species.</title>
        <authorList>
            <person name="Durieux I."/>
            <person name="Ginevra C."/>
            <person name="Attaiech L."/>
            <person name="Picq K."/>
            <person name="Juan P.A."/>
            <person name="Jarraud S."/>
            <person name="Charpentier X."/>
        </authorList>
    </citation>
    <scope>NUCLEOTIDE SEQUENCE [LARGE SCALE GENOMIC DNA]</scope>
    <source>
        <strain evidence="12 13">HL-0427-4011</strain>
    </source>
</reference>
<dbReference type="GO" id="GO:0006189">
    <property type="term" value="P:'de novo' IMP biosynthetic process"/>
    <property type="evidence" value="ECO:0007669"/>
    <property type="project" value="UniProtKB-UniRule"/>
</dbReference>
<keyword evidence="4 10" id="KW-0808">Transferase</keyword>
<dbReference type="FunFam" id="3.40.50.1380:FF:000001">
    <property type="entry name" value="Bifunctional purine biosynthesis protein PurH"/>
    <property type="match status" value="1"/>
</dbReference>
<evidence type="ECO:0000256" key="8">
    <source>
        <dbReference type="ARBA" id="ARBA00050488"/>
    </source>
</evidence>
<name>A0AAX1EDX0_9GAMM</name>
<evidence type="ECO:0000313" key="12">
    <source>
        <dbReference type="EMBL" id="QBR83254.1"/>
    </source>
</evidence>
<protein>
    <recommendedName>
        <fullName evidence="10">Bifunctional purine biosynthesis protein PurH</fullName>
    </recommendedName>
    <domain>
        <recommendedName>
            <fullName evidence="10">Phosphoribosylaminoimidazolecarboxamide formyltransferase</fullName>
            <ecNumber evidence="10">2.1.2.3</ecNumber>
        </recommendedName>
        <alternativeName>
            <fullName evidence="10">AICAR transformylase</fullName>
        </alternativeName>
    </domain>
    <domain>
        <recommendedName>
            <fullName evidence="10">IMP cyclohydrolase</fullName>
            <ecNumber evidence="10">3.5.4.10</ecNumber>
        </recommendedName>
        <alternativeName>
            <fullName evidence="10">ATIC</fullName>
        </alternativeName>
        <alternativeName>
            <fullName evidence="10">IMP synthase</fullName>
        </alternativeName>
        <alternativeName>
            <fullName evidence="10">Inosinicase</fullName>
        </alternativeName>
    </domain>
</protein>
<dbReference type="Pfam" id="PF02142">
    <property type="entry name" value="MGS"/>
    <property type="match status" value="1"/>
</dbReference>
<proteinExistence type="inferred from homology"/>
<dbReference type="FunFam" id="3.40.140.20:FF:000002">
    <property type="entry name" value="Bifunctional purine biosynthesis protein PurH"/>
    <property type="match status" value="1"/>
</dbReference>
<dbReference type="HAMAP" id="MF_00139">
    <property type="entry name" value="PurH"/>
    <property type="match status" value="1"/>
</dbReference>
<evidence type="ECO:0000259" key="11">
    <source>
        <dbReference type="PROSITE" id="PS51855"/>
    </source>
</evidence>
<dbReference type="InterPro" id="IPR036914">
    <property type="entry name" value="MGS-like_dom_sf"/>
</dbReference>
<gene>
    <name evidence="10 12" type="primary">purH</name>
    <name evidence="12" type="ORF">E3983_02095</name>
</gene>
<evidence type="ECO:0000256" key="6">
    <source>
        <dbReference type="ARBA" id="ARBA00022801"/>
    </source>
</evidence>
<dbReference type="Gene3D" id="3.40.50.1380">
    <property type="entry name" value="Methylglyoxal synthase-like domain"/>
    <property type="match status" value="1"/>
</dbReference>
<dbReference type="InterPro" id="IPR011607">
    <property type="entry name" value="MGS-like_dom"/>
</dbReference>
<dbReference type="PANTHER" id="PTHR11692">
    <property type="entry name" value="BIFUNCTIONAL PURINE BIOSYNTHESIS PROTEIN PURH"/>
    <property type="match status" value="1"/>
</dbReference>
<dbReference type="InterPro" id="IPR016193">
    <property type="entry name" value="Cytidine_deaminase-like"/>
</dbReference>
<comment type="pathway">
    <text evidence="1 10">Purine metabolism; IMP biosynthesis via de novo pathway; IMP from 5-formamido-1-(5-phospho-D-ribosyl)imidazole-4-carboxamide: step 1/1.</text>
</comment>
<evidence type="ECO:0000256" key="2">
    <source>
        <dbReference type="ARBA" id="ARBA00004954"/>
    </source>
</evidence>
<accession>A0AAX1EDX0</accession>
<comment type="catalytic activity">
    <reaction evidence="9 10">
        <text>IMP + H2O = 5-formamido-1-(5-phospho-D-ribosyl)imidazole-4-carboxamide</text>
        <dbReference type="Rhea" id="RHEA:18445"/>
        <dbReference type="ChEBI" id="CHEBI:15377"/>
        <dbReference type="ChEBI" id="CHEBI:58053"/>
        <dbReference type="ChEBI" id="CHEBI:58467"/>
        <dbReference type="EC" id="3.5.4.10"/>
    </reaction>
</comment>
<dbReference type="Gene3D" id="3.40.140.20">
    <property type="match status" value="2"/>
</dbReference>
<dbReference type="NCBIfam" id="NF002049">
    <property type="entry name" value="PRK00881.1"/>
    <property type="match status" value="1"/>
</dbReference>
<dbReference type="EC" id="3.5.4.10" evidence="10"/>
<dbReference type="RefSeq" id="WP_135059685.1">
    <property type="nucleotide sequence ID" value="NZ_CP038254.1"/>
</dbReference>
<dbReference type="SMART" id="SM00798">
    <property type="entry name" value="AICARFT_IMPCHas"/>
    <property type="match status" value="1"/>
</dbReference>
<comment type="similarity">
    <text evidence="3 10">Belongs to the PurH family.</text>
</comment>
<dbReference type="GO" id="GO:0004643">
    <property type="term" value="F:phosphoribosylaminoimidazolecarboxamide formyltransferase activity"/>
    <property type="evidence" value="ECO:0007669"/>
    <property type="project" value="UniProtKB-UniRule"/>
</dbReference>
<dbReference type="InterPro" id="IPR002695">
    <property type="entry name" value="PurH-like"/>
</dbReference>
<dbReference type="EMBL" id="CP038254">
    <property type="protein sequence ID" value="QBR83254.1"/>
    <property type="molecule type" value="Genomic_DNA"/>
</dbReference>
<evidence type="ECO:0000256" key="9">
    <source>
        <dbReference type="ARBA" id="ARBA00050687"/>
    </source>
</evidence>
<evidence type="ECO:0000256" key="7">
    <source>
        <dbReference type="ARBA" id="ARBA00023268"/>
    </source>
</evidence>
<evidence type="ECO:0000313" key="13">
    <source>
        <dbReference type="Proteomes" id="UP000295517"/>
    </source>
</evidence>
<dbReference type="SMART" id="SM00851">
    <property type="entry name" value="MGS"/>
    <property type="match status" value="1"/>
</dbReference>
<dbReference type="NCBIfam" id="TIGR00355">
    <property type="entry name" value="purH"/>
    <property type="match status" value="1"/>
</dbReference>
<dbReference type="SUPFAM" id="SSF52335">
    <property type="entry name" value="Methylglyoxal synthase-like"/>
    <property type="match status" value="1"/>
</dbReference>
<evidence type="ECO:0000256" key="10">
    <source>
        <dbReference type="HAMAP-Rule" id="MF_00139"/>
    </source>
</evidence>
<keyword evidence="7 10" id="KW-0511">Multifunctional enzyme</keyword>
<dbReference type="EC" id="2.1.2.3" evidence="10"/>
<dbReference type="SUPFAM" id="SSF53927">
    <property type="entry name" value="Cytidine deaminase-like"/>
    <property type="match status" value="1"/>
</dbReference>
<evidence type="ECO:0000256" key="5">
    <source>
        <dbReference type="ARBA" id="ARBA00022755"/>
    </source>
</evidence>
<comment type="domain">
    <text evidence="10">The IMP cyclohydrolase activity resides in the N-terminal region.</text>
</comment>
<feature type="domain" description="MGS-like" evidence="11">
    <location>
        <begin position="5"/>
        <end position="152"/>
    </location>
</feature>
<dbReference type="PROSITE" id="PS51855">
    <property type="entry name" value="MGS"/>
    <property type="match status" value="1"/>
</dbReference>
<comment type="catalytic activity">
    <reaction evidence="8 10">
        <text>(6R)-10-formyltetrahydrofolate + 5-amino-1-(5-phospho-beta-D-ribosyl)imidazole-4-carboxamide = 5-formamido-1-(5-phospho-D-ribosyl)imidazole-4-carboxamide + (6S)-5,6,7,8-tetrahydrofolate</text>
        <dbReference type="Rhea" id="RHEA:22192"/>
        <dbReference type="ChEBI" id="CHEBI:57453"/>
        <dbReference type="ChEBI" id="CHEBI:58467"/>
        <dbReference type="ChEBI" id="CHEBI:58475"/>
        <dbReference type="ChEBI" id="CHEBI:195366"/>
        <dbReference type="EC" id="2.1.2.3"/>
    </reaction>
</comment>
<dbReference type="AlphaFoldDB" id="A0AAX1EDX0"/>
<dbReference type="GO" id="GO:0005829">
    <property type="term" value="C:cytosol"/>
    <property type="evidence" value="ECO:0007669"/>
    <property type="project" value="TreeGrafter"/>
</dbReference>
<evidence type="ECO:0000256" key="4">
    <source>
        <dbReference type="ARBA" id="ARBA00022679"/>
    </source>
</evidence>